<keyword evidence="2" id="KW-0472">Membrane</keyword>
<feature type="region of interest" description="Disordered" evidence="1">
    <location>
        <begin position="1"/>
        <end position="80"/>
    </location>
</feature>
<dbReference type="EMBL" id="BSUL01000001">
    <property type="protein sequence ID" value="GMA29249.1"/>
    <property type="molecule type" value="Genomic_DNA"/>
</dbReference>
<evidence type="ECO:0000313" key="4">
    <source>
        <dbReference type="Proteomes" id="UP001157160"/>
    </source>
</evidence>
<dbReference type="AlphaFoldDB" id="A0AA37XA28"/>
<protein>
    <submittedName>
        <fullName evidence="3">Uncharacterized protein</fullName>
    </submittedName>
</protein>
<reference evidence="3 4" key="1">
    <citation type="journal article" date="2014" name="Int. J. Syst. Evol. Microbiol.">
        <title>Complete genome sequence of Corynebacterium casei LMG S-19264T (=DSM 44701T), isolated from a smear-ripened cheese.</title>
        <authorList>
            <consortium name="US DOE Joint Genome Institute (JGI-PGF)"/>
            <person name="Walter F."/>
            <person name="Albersmeier A."/>
            <person name="Kalinowski J."/>
            <person name="Ruckert C."/>
        </authorList>
    </citation>
    <scope>NUCLEOTIDE SEQUENCE [LARGE SCALE GENOMIC DNA]</scope>
    <source>
        <strain evidence="3 4">NBRC 112289</strain>
    </source>
</reference>
<keyword evidence="2" id="KW-1133">Transmembrane helix</keyword>
<feature type="compositionally biased region" description="Low complexity" evidence="1">
    <location>
        <begin position="52"/>
        <end position="80"/>
    </location>
</feature>
<evidence type="ECO:0000256" key="1">
    <source>
        <dbReference type="SAM" id="MobiDB-lite"/>
    </source>
</evidence>
<evidence type="ECO:0000313" key="3">
    <source>
        <dbReference type="EMBL" id="GMA29249.1"/>
    </source>
</evidence>
<evidence type="ECO:0000256" key="2">
    <source>
        <dbReference type="SAM" id="Phobius"/>
    </source>
</evidence>
<name>A0AA37XA28_9MICO</name>
<organism evidence="3 4">
    <name type="scientific">Arenivirga flava</name>
    <dbReference type="NCBI Taxonomy" id="1930060"/>
    <lineage>
        <taxon>Bacteria</taxon>
        <taxon>Bacillati</taxon>
        <taxon>Actinomycetota</taxon>
        <taxon>Actinomycetes</taxon>
        <taxon>Micrococcales</taxon>
        <taxon>Microbacteriaceae</taxon>
        <taxon>Arenivirga</taxon>
    </lineage>
</organism>
<feature type="transmembrane region" description="Helical" evidence="2">
    <location>
        <begin position="130"/>
        <end position="150"/>
    </location>
</feature>
<gene>
    <name evidence="3" type="ORF">GCM10025874_25020</name>
</gene>
<sequence length="162" mass="16605">MTERSNHEDDARTEPLGTEVFDSAPDDATGTRASDPAAPASAETADTERLDTPTAPLDAAAPSARATVPDDATAPATAAGVADPRPRIRFAGIAWGVVFATAALVLLGVVTDPVRRRTAAQWLGSLEGDTAAIILALVLGAVLVLGALLASVRRLQRSRADA</sequence>
<proteinExistence type="predicted"/>
<feature type="compositionally biased region" description="Basic and acidic residues" evidence="1">
    <location>
        <begin position="1"/>
        <end position="13"/>
    </location>
</feature>
<comment type="caution">
    <text evidence="3">The sequence shown here is derived from an EMBL/GenBank/DDBJ whole genome shotgun (WGS) entry which is preliminary data.</text>
</comment>
<dbReference type="RefSeq" id="WP_284233177.1">
    <property type="nucleotide sequence ID" value="NZ_BSUL01000001.1"/>
</dbReference>
<accession>A0AA37XA28</accession>
<dbReference type="Proteomes" id="UP001157160">
    <property type="component" value="Unassembled WGS sequence"/>
</dbReference>
<keyword evidence="4" id="KW-1185">Reference proteome</keyword>
<feature type="transmembrane region" description="Helical" evidence="2">
    <location>
        <begin position="90"/>
        <end position="110"/>
    </location>
</feature>
<keyword evidence="2" id="KW-0812">Transmembrane</keyword>